<name>A0A6G1QYH0_CHAAH</name>
<organism evidence="2 3">
    <name type="scientific">Channa argus</name>
    <name type="common">Northern snakehead</name>
    <name type="synonym">Ophicephalus argus</name>
    <dbReference type="NCBI Taxonomy" id="215402"/>
    <lineage>
        <taxon>Eukaryota</taxon>
        <taxon>Metazoa</taxon>
        <taxon>Chordata</taxon>
        <taxon>Craniata</taxon>
        <taxon>Vertebrata</taxon>
        <taxon>Euteleostomi</taxon>
        <taxon>Actinopterygii</taxon>
        <taxon>Neopterygii</taxon>
        <taxon>Teleostei</taxon>
        <taxon>Neoteleostei</taxon>
        <taxon>Acanthomorphata</taxon>
        <taxon>Anabantaria</taxon>
        <taxon>Anabantiformes</taxon>
        <taxon>Channoidei</taxon>
        <taxon>Channidae</taxon>
        <taxon>Channa</taxon>
    </lineage>
</organism>
<reference evidence="2 3" key="1">
    <citation type="submission" date="2019-02" db="EMBL/GenBank/DDBJ databases">
        <title>Opniocepnalus argus genome.</title>
        <authorList>
            <person name="Zhou C."/>
            <person name="Xiao S."/>
        </authorList>
    </citation>
    <scope>NUCLEOTIDE SEQUENCE [LARGE SCALE GENOMIC DNA]</scope>
    <source>
        <strain evidence="2">OARG1902GOOAL</strain>
        <tissue evidence="2">Muscle</tissue>
    </source>
</reference>
<gene>
    <name evidence="2" type="ORF">EXN66_Car000532</name>
</gene>
<keyword evidence="1" id="KW-0812">Transmembrane</keyword>
<keyword evidence="1" id="KW-0472">Membrane</keyword>
<accession>A0A6G1QYH0</accession>
<dbReference type="EMBL" id="CM015712">
    <property type="protein sequence ID" value="KAF3707359.1"/>
    <property type="molecule type" value="Genomic_DNA"/>
</dbReference>
<feature type="transmembrane region" description="Helical" evidence="1">
    <location>
        <begin position="12"/>
        <end position="37"/>
    </location>
</feature>
<keyword evidence="1" id="KW-1133">Transmembrane helix</keyword>
<protein>
    <recommendedName>
        <fullName evidence="4">Transmembrane protein 272</fullName>
    </recommendedName>
</protein>
<keyword evidence="3" id="KW-1185">Reference proteome</keyword>
<dbReference type="Proteomes" id="UP000503349">
    <property type="component" value="Chromosome 1"/>
</dbReference>
<dbReference type="PANTHER" id="PTHR33444">
    <property type="entry name" value="SI:DKEY-19B23.12-RELATED"/>
    <property type="match status" value="1"/>
</dbReference>
<feature type="transmembrane region" description="Helical" evidence="1">
    <location>
        <begin position="80"/>
        <end position="107"/>
    </location>
</feature>
<evidence type="ECO:0000256" key="1">
    <source>
        <dbReference type="SAM" id="Phobius"/>
    </source>
</evidence>
<proteinExistence type="predicted"/>
<dbReference type="InterPro" id="IPR040350">
    <property type="entry name" value="TMEM272"/>
</dbReference>
<evidence type="ECO:0000313" key="2">
    <source>
        <dbReference type="EMBL" id="KAF3707359.1"/>
    </source>
</evidence>
<evidence type="ECO:0000313" key="3">
    <source>
        <dbReference type="Proteomes" id="UP000503349"/>
    </source>
</evidence>
<reference evidence="3" key="2">
    <citation type="submission" date="2019-02" db="EMBL/GenBank/DDBJ databases">
        <title>Opniocepnalus argus Var Kimnra genome.</title>
        <authorList>
            <person name="Zhou C."/>
            <person name="Xiao S."/>
        </authorList>
    </citation>
    <scope>NUCLEOTIDE SEQUENCE [LARGE SCALE GENOMIC DNA]</scope>
</reference>
<evidence type="ECO:0008006" key="4">
    <source>
        <dbReference type="Google" id="ProtNLM"/>
    </source>
</evidence>
<dbReference type="AlphaFoldDB" id="A0A6G1QYH0"/>
<sequence length="188" mass="20899">MDTSSPGAFRAFSPVQISTIVVINIIWCMTMIAAIGIGATHLNRCPVQFYIPIYLIVMGASSLLSLSLTYTNNTWKEGAVYVLSTVFVSLLHLFSFCWFIAGTSWVYSVYPPNYLPEEDRYCHKTTYLFAFIVTTVTWALVVLTFFCGGCFALLTCCRTVSARHRLIPNRHTLYGGTSDSQEATAGDV</sequence>
<dbReference type="PANTHER" id="PTHR33444:SF2">
    <property type="entry name" value="MARVEL DOMAIN-CONTAINING PROTEIN"/>
    <property type="match status" value="1"/>
</dbReference>
<feature type="transmembrane region" description="Helical" evidence="1">
    <location>
        <begin position="49"/>
        <end position="68"/>
    </location>
</feature>
<feature type="transmembrane region" description="Helical" evidence="1">
    <location>
        <begin position="127"/>
        <end position="156"/>
    </location>
</feature>